<dbReference type="PANTHER" id="PTHR43293">
    <property type="entry name" value="ACETATE COA-TRANSFERASE YDIF"/>
    <property type="match status" value="1"/>
</dbReference>
<evidence type="ECO:0000313" key="3">
    <source>
        <dbReference type="Proteomes" id="UP000295509"/>
    </source>
</evidence>
<dbReference type="AlphaFoldDB" id="A0A4R8LP83"/>
<feature type="compositionally biased region" description="Polar residues" evidence="1">
    <location>
        <begin position="1"/>
        <end position="16"/>
    </location>
</feature>
<protein>
    <submittedName>
        <fullName evidence="2">Malonate decarboxylase alpha subunit</fullName>
    </submittedName>
</protein>
<dbReference type="Proteomes" id="UP000295509">
    <property type="component" value="Unassembled WGS sequence"/>
</dbReference>
<feature type="region of interest" description="Disordered" evidence="1">
    <location>
        <begin position="1"/>
        <end position="28"/>
    </location>
</feature>
<dbReference type="EMBL" id="SORE01000014">
    <property type="protein sequence ID" value="TDY45470.1"/>
    <property type="molecule type" value="Genomic_DNA"/>
</dbReference>
<organism evidence="2 3">
    <name type="scientific">Paraburkholderia rhizosphaerae</name>
    <dbReference type="NCBI Taxonomy" id="480658"/>
    <lineage>
        <taxon>Bacteria</taxon>
        <taxon>Pseudomonadati</taxon>
        <taxon>Pseudomonadota</taxon>
        <taxon>Betaproteobacteria</taxon>
        <taxon>Burkholderiales</taxon>
        <taxon>Burkholderiaceae</taxon>
        <taxon>Paraburkholderia</taxon>
    </lineage>
</organism>
<dbReference type="InterPro" id="IPR037171">
    <property type="entry name" value="NagB/RpiA_transferase-like"/>
</dbReference>
<evidence type="ECO:0000256" key="1">
    <source>
        <dbReference type="SAM" id="MobiDB-lite"/>
    </source>
</evidence>
<dbReference type="Pfam" id="PF16957">
    <property type="entry name" value="Mal_decarbox_Al"/>
    <property type="match status" value="1"/>
</dbReference>
<name>A0A4R8LP83_9BURK</name>
<comment type="caution">
    <text evidence="2">The sequence shown here is derived from an EMBL/GenBank/DDBJ whole genome shotgun (WGS) entry which is preliminary data.</text>
</comment>
<evidence type="ECO:0000313" key="2">
    <source>
        <dbReference type="EMBL" id="TDY45470.1"/>
    </source>
</evidence>
<dbReference type="GO" id="GO:0016740">
    <property type="term" value="F:transferase activity"/>
    <property type="evidence" value="ECO:0007669"/>
    <property type="project" value="InterPro"/>
</dbReference>
<gene>
    <name evidence="2" type="ORF">BX592_114137</name>
</gene>
<dbReference type="PANTHER" id="PTHR43293:SF2">
    <property type="entry name" value="MALONATE DECARBOXYLASE ALPHA SUBUNIT"/>
    <property type="match status" value="1"/>
</dbReference>
<sequence>MNQRLEPNRLTPTASANAAPARSWTTRRDEKARRLARVTPWFKDGVLPASRIVDALQALIRPGDRVALEGDNQKQADFLSRSFAKVDPADVHDVHLLISSISRPEHLTLFEKGIAHKVDFAYAGPQSLRVAQLLEDGQLEVGSIHTYVELYARMFVDLTPQVALLCAAQADRHGNLYTGANTEDTPTIAEAAAFRHGIVIVQVNEIVDQLPRVDIPASWVDVVVEADQPFAVEPLFTRDPRHIGDLQVLTAMMVIRGIYEQYGVTSLNHGIGFDTAAIELLLPTYGESLGLRGKVCRNWTLNPHPTLIPAIESGWVDSVHCFGSEVGMEKYIEARPDVFFTGSDGTLRSNRVLCQLAGQYGVDLFIGSTLQLDADANSSTVTHGRLAGFGGAPNMGHDPRGRRHASEAWLKLLKGDGPVARGQKLVVQTAETYKKGGEPTFVEELDAIAVGKKSGMPVAPVMIYGDDVSHVVTEEGIAYLHKAEGIDERRAALAAVAGVTPIGLRAKPEKTAELRRRGIVSYPEDLGIRRGDAKRSLLAARSIDDLVTWSGGLYAPPARFRSW</sequence>
<dbReference type="Gene3D" id="3.40.1080.10">
    <property type="entry name" value="Glutaconate Coenzyme A-transferase"/>
    <property type="match status" value="1"/>
</dbReference>
<dbReference type="NCBIfam" id="TIGR01110">
    <property type="entry name" value="mdcA"/>
    <property type="match status" value="1"/>
</dbReference>
<dbReference type="InterPro" id="IPR005777">
    <property type="entry name" value="MadA"/>
</dbReference>
<keyword evidence="3" id="KW-1185">Reference proteome</keyword>
<dbReference type="OrthoDB" id="5481335at2"/>
<reference evidence="2 3" key="1">
    <citation type="submission" date="2019-03" db="EMBL/GenBank/DDBJ databases">
        <title>Genomic Encyclopedia of Type Strains, Phase III (KMG-III): the genomes of soil and plant-associated and newly described type strains.</title>
        <authorList>
            <person name="Whitman W."/>
        </authorList>
    </citation>
    <scope>NUCLEOTIDE SEQUENCE [LARGE SCALE GENOMIC DNA]</scope>
    <source>
        <strain evidence="2 3">LMG 29544</strain>
    </source>
</reference>
<dbReference type="RefSeq" id="WP_134193525.1">
    <property type="nucleotide sequence ID" value="NZ_JBHLUW010000001.1"/>
</dbReference>
<proteinExistence type="predicted"/>
<accession>A0A4R8LP83</accession>
<dbReference type="SUPFAM" id="SSF100950">
    <property type="entry name" value="NagB/RpiA/CoA transferase-like"/>
    <property type="match status" value="2"/>
</dbReference>